<dbReference type="Proteomes" id="UP000674318">
    <property type="component" value="Unassembled WGS sequence"/>
</dbReference>
<reference evidence="4 5" key="1">
    <citation type="submission" date="2021-02" db="EMBL/GenBank/DDBJ databases">
        <title>Porcisia hertigi Genome sequencing and assembly.</title>
        <authorList>
            <person name="Almutairi H."/>
            <person name="Gatherer D."/>
        </authorList>
    </citation>
    <scope>NUCLEOTIDE SEQUENCE [LARGE SCALE GENOMIC DNA]</scope>
    <source>
        <strain evidence="4 5">C119</strain>
    </source>
</reference>
<protein>
    <recommendedName>
        <fullName evidence="3">Calponin-homology (CH) domain-containing protein</fullName>
    </recommendedName>
</protein>
<dbReference type="KEGG" id="phet:94292681"/>
<feature type="region of interest" description="Disordered" evidence="2">
    <location>
        <begin position="397"/>
        <end position="417"/>
    </location>
</feature>
<dbReference type="OrthoDB" id="277379at2759"/>
<keyword evidence="5" id="KW-1185">Reference proteome</keyword>
<evidence type="ECO:0000256" key="2">
    <source>
        <dbReference type="SAM" id="MobiDB-lite"/>
    </source>
</evidence>
<feature type="domain" description="Calponin-homology (CH)" evidence="3">
    <location>
        <begin position="450"/>
        <end position="558"/>
    </location>
</feature>
<dbReference type="GeneID" id="94292681"/>
<dbReference type="InterPro" id="IPR036872">
    <property type="entry name" value="CH_dom_sf"/>
</dbReference>
<dbReference type="InterPro" id="IPR001715">
    <property type="entry name" value="CH_dom"/>
</dbReference>
<evidence type="ECO:0000256" key="1">
    <source>
        <dbReference type="SAM" id="Coils"/>
    </source>
</evidence>
<dbReference type="Gene3D" id="1.10.418.10">
    <property type="entry name" value="Calponin-like domain"/>
    <property type="match status" value="1"/>
</dbReference>
<gene>
    <name evidence="4" type="ORF">JKF63_06655</name>
</gene>
<organism evidence="4 5">
    <name type="scientific">Porcisia hertigi</name>
    <dbReference type="NCBI Taxonomy" id="2761500"/>
    <lineage>
        <taxon>Eukaryota</taxon>
        <taxon>Discoba</taxon>
        <taxon>Euglenozoa</taxon>
        <taxon>Kinetoplastea</taxon>
        <taxon>Metakinetoplastina</taxon>
        <taxon>Trypanosomatida</taxon>
        <taxon>Trypanosomatidae</taxon>
        <taxon>Leishmaniinae</taxon>
        <taxon>Porcisia</taxon>
    </lineage>
</organism>
<evidence type="ECO:0000259" key="3">
    <source>
        <dbReference type="PROSITE" id="PS50021"/>
    </source>
</evidence>
<evidence type="ECO:0000313" key="4">
    <source>
        <dbReference type="EMBL" id="KAG5509345.1"/>
    </source>
</evidence>
<feature type="coiled-coil region" evidence="1">
    <location>
        <begin position="326"/>
        <end position="370"/>
    </location>
</feature>
<sequence length="1040" mass="117755">MSSTSALWRSSKVSHAPKVTKFSTVKKLPVAEQSASSLAAAAAAASTNSRESRHSRPSSPGADTFCDTVYELYEEQRRLDDERTTDRRIRRHRYAQFVERLNAQRSLHQSTAVFVETMLKELQHSAEAGIAMKAAAATWGLKLLAKNASHNAIHTVLEFLLPALYCEYNPEKLRGASPAVQLQVREEDALIDNPYFTHTMFADEVHVEKRCAAHILESLEAAVRANDKRRRMVCRLVERQRWAHLQVAFRGWRHHVRKERLLRLLGDNTAKKRLEETSRLQVRAVFFHWRLLVERSRSAYLTERLHDAAYQLENAKNQFQLQCYRADRLVQAAKEATEEKERVSKINDDLQRLVEALKAAQIQREKEYNERLTRNVTQVLNLLSTYDSLARAVLGSKRTGESSMPGETPSAQIPLDGTGTGTGTGEAFDYDEEFLEVNIPSEASSEKASGASWQPLRNWCDGILTKVSDRKTPFSPIRAFRADFANGERYLYVFRHVFPDVVPGVLSINDMDTESRLRRIHEYATNCNLRYRLTPTDFQQGREDLLVCSLSELYQRHLICDSLQKLSKLTADLETFRESDLKATLLACTVSSSTEEVADAPSEQLDEAMVKERIGEYAERLKDLSKEFSTSCTVETELAENGGRIAAQEARLGGERLQRTPIPVVEGASRRAFWELPTGALDDLKGAPKLQSEAKMWDLVVKQALPKLLQEHVDKTSRIFFFFAGESARTLSEVAFWRFVEYSGVLVGRMEVPMQWIATQYDHVVTPYLDGALRVVAHGQSEMSVKKLRHVAYQEMDIRSATPLQFVELLVRLAVSSEKGKHGLVEGTRRLLQELRLPPGDMSSVARELHTPESQHVLNFYGENLLRVYLFYVKRQESSRNTLDVSMATQCGGRFASQMSITVFLTMLEDCRFLSDRMRRGEEFIGAVDDTERPLFFINATQVRKLVSALEKLAKGPANGGLSFNLFLDMLAVLAYHWCPDPLVPEPRRLAAFLSHTVQQLSVRYMDSTLILGSVPTINLEGPRNVDFSYEANVLTTTGS</sequence>
<name>A0A836LH34_9TRYP</name>
<proteinExistence type="predicted"/>
<evidence type="ECO:0000313" key="5">
    <source>
        <dbReference type="Proteomes" id="UP000674318"/>
    </source>
</evidence>
<keyword evidence="1" id="KW-0175">Coiled coil</keyword>
<dbReference type="SUPFAM" id="SSF47576">
    <property type="entry name" value="Calponin-homology domain, CH-domain"/>
    <property type="match status" value="1"/>
</dbReference>
<dbReference type="AlphaFoldDB" id="A0A836LH34"/>
<dbReference type="PROSITE" id="PS50021">
    <property type="entry name" value="CH"/>
    <property type="match status" value="1"/>
</dbReference>
<feature type="region of interest" description="Disordered" evidence="2">
    <location>
        <begin position="39"/>
        <end position="63"/>
    </location>
</feature>
<dbReference type="RefSeq" id="XP_067758497.1">
    <property type="nucleotide sequence ID" value="XM_067902604.1"/>
</dbReference>
<dbReference type="EMBL" id="JAFJZO010000014">
    <property type="protein sequence ID" value="KAG5509345.1"/>
    <property type="molecule type" value="Genomic_DNA"/>
</dbReference>
<comment type="caution">
    <text evidence="4">The sequence shown here is derived from an EMBL/GenBank/DDBJ whole genome shotgun (WGS) entry which is preliminary data.</text>
</comment>
<accession>A0A836LH34</accession>